<accession>A0A6S6RD44</accession>
<dbReference type="AlphaFoldDB" id="A0A6S6RD44"/>
<sequence length="136" mass="15714">MDVRNCKNCGKLFNYISGLPPLCHNCIKELEEKFLIVKEYIYKHPGAGMQEVAEENEVSTTQIQKWIREERLEFSKESLVGLECESCGTLIRTGRFCKSCKDKLANNLGNAYKDPEPVKKKNDVKDNPKMRFLDQH</sequence>
<dbReference type="Proteomes" id="UP000515561">
    <property type="component" value="Chromosome"/>
</dbReference>
<dbReference type="KEGG" id="acel:acsn021_42100"/>
<name>A0A6S6RD44_9FIRM</name>
<keyword evidence="2" id="KW-1185">Reference proteome</keyword>
<evidence type="ECO:0000313" key="1">
    <source>
        <dbReference type="EMBL" id="BCJ96641.1"/>
    </source>
</evidence>
<proteinExistence type="predicted"/>
<evidence type="ECO:0000313" key="2">
    <source>
        <dbReference type="Proteomes" id="UP000515561"/>
    </source>
</evidence>
<dbReference type="EMBL" id="AP023367">
    <property type="protein sequence ID" value="BCJ96641.1"/>
    <property type="molecule type" value="Genomic_DNA"/>
</dbReference>
<reference evidence="1 2" key="1">
    <citation type="journal article" date="2016" name="Int. J. Syst. Evol. Microbiol.">
        <title>Descriptions of Anaerotaenia torta gen. nov., sp. nov. and Anaerocolumna cellulosilytica gen. nov., sp. nov. isolated from a methanogenic reactor of cattle waste.</title>
        <authorList>
            <person name="Uek A."/>
            <person name="Ohtaki Y."/>
            <person name="Kaku N."/>
            <person name="Ueki K."/>
        </authorList>
    </citation>
    <scope>NUCLEOTIDE SEQUENCE [LARGE SCALE GENOMIC DNA]</scope>
    <source>
        <strain evidence="1 2">SN021</strain>
    </source>
</reference>
<protein>
    <submittedName>
        <fullName evidence="1">Uncharacterized protein</fullName>
    </submittedName>
</protein>
<gene>
    <name evidence="1" type="ORF">acsn021_42100</name>
</gene>
<organism evidence="1 2">
    <name type="scientific">Anaerocolumna cellulosilytica</name>
    <dbReference type="NCBI Taxonomy" id="433286"/>
    <lineage>
        <taxon>Bacteria</taxon>
        <taxon>Bacillati</taxon>
        <taxon>Bacillota</taxon>
        <taxon>Clostridia</taxon>
        <taxon>Lachnospirales</taxon>
        <taxon>Lachnospiraceae</taxon>
        <taxon>Anaerocolumna</taxon>
    </lineage>
</organism>
<dbReference type="RefSeq" id="WP_184091963.1">
    <property type="nucleotide sequence ID" value="NZ_AP023367.1"/>
</dbReference>